<comment type="caution">
    <text evidence="3">The sequence shown here is derived from an EMBL/GenBank/DDBJ whole genome shotgun (WGS) entry which is preliminary data.</text>
</comment>
<gene>
    <name evidence="3" type="ORF">J4Q44_G00020860</name>
</gene>
<name>A0AAN8MGS1_9TELE</name>
<protein>
    <submittedName>
        <fullName evidence="3">Uncharacterized protein</fullName>
    </submittedName>
</protein>
<sequence>MVCTDIGVQHCKLPTWSRVGMDITPDELRKVVERTEEEYNTSILDSITMPDVGCTILALGVAFLVVCMVHMWLSKRKWTRQGQGKGGLLQCQAKGDSNKALLMMELQEKVLLRMEGMEQRLDAMEDFLSCMGNKRTMEKTMYGKQEAAGDKSKRDALRFSDCSDNSN</sequence>
<evidence type="ECO:0000313" key="3">
    <source>
        <dbReference type="EMBL" id="KAK6326441.1"/>
    </source>
</evidence>
<dbReference type="AlphaFoldDB" id="A0AAN8MGS1"/>
<feature type="compositionally biased region" description="Basic and acidic residues" evidence="1">
    <location>
        <begin position="147"/>
        <end position="158"/>
    </location>
</feature>
<evidence type="ECO:0000256" key="2">
    <source>
        <dbReference type="SAM" id="Phobius"/>
    </source>
</evidence>
<reference evidence="3 4" key="1">
    <citation type="submission" date="2021-04" db="EMBL/GenBank/DDBJ databases">
        <authorList>
            <person name="De Guttry C."/>
            <person name="Zahm M."/>
            <person name="Klopp C."/>
            <person name="Cabau C."/>
            <person name="Louis A."/>
            <person name="Berthelot C."/>
            <person name="Parey E."/>
            <person name="Roest Crollius H."/>
            <person name="Montfort J."/>
            <person name="Robinson-Rechavi M."/>
            <person name="Bucao C."/>
            <person name="Bouchez O."/>
            <person name="Gislard M."/>
            <person name="Lluch J."/>
            <person name="Milhes M."/>
            <person name="Lampietro C."/>
            <person name="Lopez Roques C."/>
            <person name="Donnadieu C."/>
            <person name="Braasch I."/>
            <person name="Desvignes T."/>
            <person name="Postlethwait J."/>
            <person name="Bobe J."/>
            <person name="Wedekind C."/>
            <person name="Guiguen Y."/>
        </authorList>
    </citation>
    <scope>NUCLEOTIDE SEQUENCE [LARGE SCALE GENOMIC DNA]</scope>
    <source>
        <strain evidence="3">Cs_M1</strain>
        <tissue evidence="3">Blood</tissue>
    </source>
</reference>
<evidence type="ECO:0000256" key="1">
    <source>
        <dbReference type="SAM" id="MobiDB-lite"/>
    </source>
</evidence>
<keyword evidence="2" id="KW-1133">Transmembrane helix</keyword>
<proteinExistence type="predicted"/>
<organism evidence="3 4">
    <name type="scientific">Coregonus suidteri</name>
    <dbReference type="NCBI Taxonomy" id="861788"/>
    <lineage>
        <taxon>Eukaryota</taxon>
        <taxon>Metazoa</taxon>
        <taxon>Chordata</taxon>
        <taxon>Craniata</taxon>
        <taxon>Vertebrata</taxon>
        <taxon>Euteleostomi</taxon>
        <taxon>Actinopterygii</taxon>
        <taxon>Neopterygii</taxon>
        <taxon>Teleostei</taxon>
        <taxon>Protacanthopterygii</taxon>
        <taxon>Salmoniformes</taxon>
        <taxon>Salmonidae</taxon>
        <taxon>Coregoninae</taxon>
        <taxon>Coregonus</taxon>
    </lineage>
</organism>
<dbReference type="EMBL" id="JAGTTL010000002">
    <property type="protein sequence ID" value="KAK6326441.1"/>
    <property type="molecule type" value="Genomic_DNA"/>
</dbReference>
<feature type="transmembrane region" description="Helical" evidence="2">
    <location>
        <begin position="55"/>
        <end position="73"/>
    </location>
</feature>
<keyword evidence="2" id="KW-0812">Transmembrane</keyword>
<evidence type="ECO:0000313" key="4">
    <source>
        <dbReference type="Proteomes" id="UP001356427"/>
    </source>
</evidence>
<keyword evidence="2" id="KW-0472">Membrane</keyword>
<dbReference type="Proteomes" id="UP001356427">
    <property type="component" value="Unassembled WGS sequence"/>
</dbReference>
<feature type="region of interest" description="Disordered" evidence="1">
    <location>
        <begin position="142"/>
        <end position="167"/>
    </location>
</feature>
<keyword evidence="4" id="KW-1185">Reference proteome</keyword>
<accession>A0AAN8MGS1</accession>